<gene>
    <name evidence="3" type="ORF">FisN_6Hh291</name>
</gene>
<feature type="domain" description="PDZ" evidence="2">
    <location>
        <begin position="115"/>
        <end position="183"/>
    </location>
</feature>
<evidence type="ECO:0000313" key="3">
    <source>
        <dbReference type="EMBL" id="GAX22044.1"/>
    </source>
</evidence>
<organism evidence="3 4">
    <name type="scientific">Fistulifera solaris</name>
    <name type="common">Oleaginous diatom</name>
    <dbReference type="NCBI Taxonomy" id="1519565"/>
    <lineage>
        <taxon>Eukaryota</taxon>
        <taxon>Sar</taxon>
        <taxon>Stramenopiles</taxon>
        <taxon>Ochrophyta</taxon>
        <taxon>Bacillariophyta</taxon>
        <taxon>Bacillariophyceae</taxon>
        <taxon>Bacillariophycidae</taxon>
        <taxon>Naviculales</taxon>
        <taxon>Naviculaceae</taxon>
        <taxon>Fistulifera</taxon>
    </lineage>
</organism>
<evidence type="ECO:0000256" key="1">
    <source>
        <dbReference type="SAM" id="Phobius"/>
    </source>
</evidence>
<dbReference type="CDD" id="cd00136">
    <property type="entry name" value="PDZ_canonical"/>
    <property type="match status" value="1"/>
</dbReference>
<feature type="transmembrane region" description="Helical" evidence="1">
    <location>
        <begin position="284"/>
        <end position="306"/>
    </location>
</feature>
<proteinExistence type="predicted"/>
<sequence>MQTPKLPSIETRIQRPWKPLYERQDDIVVLEPCDIVEDHDGSHSEEWDRFSGIELGLDHIVETDLSVPLLENEVRAVPLSLPTDVDVHLGTSSFTQSRPALLFCRVWKPHADANVGIFLRRRGDAVYISRISPDGLFAQSNIRAGDRILSVNGASCLKRTAKQVRQLFQDAPTAVSLIVHNEDGNPNLVSNASQKHFNRRKVGLSFKNRRGALSISGIDPSGIFADSLLISGQRCLQVNEIPTPNMRSAAAGRIIADASDFVTILSSPDESAAMVIACERRRKFMGAFAVGVGIAIGSLGAFNGVFSSG</sequence>
<dbReference type="AlphaFoldDB" id="A0A1Z5K729"/>
<evidence type="ECO:0000259" key="2">
    <source>
        <dbReference type="PROSITE" id="PS50106"/>
    </source>
</evidence>
<dbReference type="Proteomes" id="UP000198406">
    <property type="component" value="Unassembled WGS sequence"/>
</dbReference>
<keyword evidence="1" id="KW-0812">Transmembrane</keyword>
<protein>
    <recommendedName>
        <fullName evidence="2">PDZ domain-containing protein</fullName>
    </recommendedName>
</protein>
<dbReference type="EMBL" id="BDSP01000177">
    <property type="protein sequence ID" value="GAX22044.1"/>
    <property type="molecule type" value="Genomic_DNA"/>
</dbReference>
<dbReference type="Gene3D" id="2.30.42.10">
    <property type="match status" value="1"/>
</dbReference>
<comment type="caution">
    <text evidence="3">The sequence shown here is derived from an EMBL/GenBank/DDBJ whole genome shotgun (WGS) entry which is preliminary data.</text>
</comment>
<dbReference type="InterPro" id="IPR041489">
    <property type="entry name" value="PDZ_6"/>
</dbReference>
<reference evidence="3 4" key="1">
    <citation type="journal article" date="2015" name="Plant Cell">
        <title>Oil accumulation by the oleaginous diatom Fistulifera solaris as revealed by the genome and transcriptome.</title>
        <authorList>
            <person name="Tanaka T."/>
            <person name="Maeda Y."/>
            <person name="Veluchamy A."/>
            <person name="Tanaka M."/>
            <person name="Abida H."/>
            <person name="Marechal E."/>
            <person name="Bowler C."/>
            <person name="Muto M."/>
            <person name="Sunaga Y."/>
            <person name="Tanaka M."/>
            <person name="Yoshino T."/>
            <person name="Taniguchi T."/>
            <person name="Fukuda Y."/>
            <person name="Nemoto M."/>
            <person name="Matsumoto M."/>
            <person name="Wong P.S."/>
            <person name="Aburatani S."/>
            <person name="Fujibuchi W."/>
        </authorList>
    </citation>
    <scope>NUCLEOTIDE SEQUENCE [LARGE SCALE GENOMIC DNA]</scope>
    <source>
        <strain evidence="3 4">JPCC DA0580</strain>
    </source>
</reference>
<dbReference type="InterPro" id="IPR036034">
    <property type="entry name" value="PDZ_sf"/>
</dbReference>
<dbReference type="SMART" id="SM00228">
    <property type="entry name" value="PDZ"/>
    <property type="match status" value="2"/>
</dbReference>
<dbReference type="InterPro" id="IPR001478">
    <property type="entry name" value="PDZ"/>
</dbReference>
<dbReference type="Pfam" id="PF17820">
    <property type="entry name" value="PDZ_6"/>
    <property type="match status" value="1"/>
</dbReference>
<keyword evidence="4" id="KW-1185">Reference proteome</keyword>
<dbReference type="OrthoDB" id="48498at2759"/>
<evidence type="ECO:0000313" key="4">
    <source>
        <dbReference type="Proteomes" id="UP000198406"/>
    </source>
</evidence>
<name>A0A1Z5K729_FISSO</name>
<keyword evidence="1" id="KW-1133">Transmembrane helix</keyword>
<dbReference type="InParanoid" id="A0A1Z5K729"/>
<keyword evidence="1" id="KW-0472">Membrane</keyword>
<dbReference type="SUPFAM" id="SSF50156">
    <property type="entry name" value="PDZ domain-like"/>
    <property type="match status" value="1"/>
</dbReference>
<accession>A0A1Z5K729</accession>
<dbReference type="PROSITE" id="PS50106">
    <property type="entry name" value="PDZ"/>
    <property type="match status" value="1"/>
</dbReference>